<accession>A0ACD1BCE5</accession>
<dbReference type="EMBL" id="CP051754">
    <property type="protein sequence ID" value="QPJ85192.1"/>
    <property type="molecule type" value="Genomic_DNA"/>
</dbReference>
<protein>
    <submittedName>
        <fullName evidence="1">Uncharacterized protein</fullName>
    </submittedName>
</protein>
<reference evidence="1" key="1">
    <citation type="submission" date="2020-04" db="EMBL/GenBank/DDBJ databases">
        <title>A novel bacterium ('Candidatus Sarcina troglodytae' sp. nov.) linked to a protracted, uniformly lethal epizootic among sanctuary western chimpanzees (Pan troglodytes verus) in Sierra Leone.</title>
        <authorList>
            <person name="Owens L.A."/>
            <person name="Colitti B."/>
            <person name="Hirji I."/>
            <person name="Pizaro A."/>
            <person name="Jaffe J.E."/>
            <person name="Moittie S."/>
            <person name="Bishop-Lilly K.A."/>
            <person name="Estrella L.A."/>
            <person name="Voegtly L.J."/>
            <person name="Kuhn J.H."/>
            <person name="Suen G."/>
            <person name="Deblois C.L."/>
            <person name="Dunn C."/>
            <person name="Juan-Salles C."/>
            <person name="Goldberg T.L."/>
        </authorList>
    </citation>
    <scope>NUCLEOTIDE SEQUENCE</scope>
    <source>
        <strain evidence="1">JB2</strain>
    </source>
</reference>
<sequence length="55" mass="6303">MIIFWNLTILLQLMVIGIGLILMKLYSSIDYKIVITTGILMQFSISTGFILTFLF</sequence>
<keyword evidence="2" id="KW-1185">Reference proteome</keyword>
<dbReference type="Proteomes" id="UP000594603">
    <property type="component" value="Chromosome"/>
</dbReference>
<evidence type="ECO:0000313" key="1">
    <source>
        <dbReference type="EMBL" id="QPJ85192.1"/>
    </source>
</evidence>
<gene>
    <name evidence="1" type="ORF">HH195_04395</name>
</gene>
<name>A0ACD1BCE5_9CLOT</name>
<evidence type="ECO:0000313" key="2">
    <source>
        <dbReference type="Proteomes" id="UP000594603"/>
    </source>
</evidence>
<organism evidence="1 2">
    <name type="scientific">Candidatus Sarcina troglodytae</name>
    <dbReference type="NCBI Taxonomy" id="2726954"/>
    <lineage>
        <taxon>Bacteria</taxon>
        <taxon>Bacillati</taxon>
        <taxon>Bacillota</taxon>
        <taxon>Clostridia</taxon>
        <taxon>Eubacteriales</taxon>
        <taxon>Clostridiaceae</taxon>
        <taxon>Sarcina</taxon>
    </lineage>
</organism>
<proteinExistence type="predicted"/>